<dbReference type="Gene3D" id="3.40.50.1820">
    <property type="entry name" value="alpha/beta hydrolase"/>
    <property type="match status" value="1"/>
</dbReference>
<sequence length="226" mass="25659">MPLHYLLIALLPFLKQVNSMEYLIHEPGIKTEKKKALILLHGVGSNEQDLFSLVDYLPKEYYIICPQGHFPLGGGRYAWYNVDFSTGKPVYNVQQEKESRELIRQFVGEMKAKYHLDEVYLGGFSQGGIMSYTVGLSDPKLVKGIIILSSRILEEVKPLMVKQAPELQVFVSHGKQDGTLGIHYAKEAKSFLEGMQVQLSYHEYNMGHQINQQVLADLNSWLAAQK</sequence>
<evidence type="ECO:0000256" key="2">
    <source>
        <dbReference type="ARBA" id="ARBA00022801"/>
    </source>
</evidence>
<dbReference type="EMBL" id="QTJV01000014">
    <property type="protein sequence ID" value="RFM31397.1"/>
    <property type="molecule type" value="Genomic_DNA"/>
</dbReference>
<name>A0A3E1NU10_9BACT</name>
<gene>
    <name evidence="4" type="ORF">DXN04_28885</name>
</gene>
<proteinExistence type="inferred from homology"/>
<dbReference type="InterPro" id="IPR029058">
    <property type="entry name" value="AB_hydrolase_fold"/>
</dbReference>
<dbReference type="PANTHER" id="PTHR10655:SF17">
    <property type="entry name" value="LYSOPHOSPHOLIPASE-LIKE PROTEIN 1"/>
    <property type="match status" value="1"/>
</dbReference>
<dbReference type="InterPro" id="IPR003140">
    <property type="entry name" value="PLipase/COase/thioEstase"/>
</dbReference>
<dbReference type="SUPFAM" id="SSF53474">
    <property type="entry name" value="alpha/beta-Hydrolases"/>
    <property type="match status" value="1"/>
</dbReference>
<comment type="similarity">
    <text evidence="1">Belongs to the AB hydrolase superfamily. AB hydrolase 2 family.</text>
</comment>
<evidence type="ECO:0000313" key="5">
    <source>
        <dbReference type="Proteomes" id="UP000261174"/>
    </source>
</evidence>
<dbReference type="AlphaFoldDB" id="A0A3E1NU10"/>
<dbReference type="Pfam" id="PF02230">
    <property type="entry name" value="Abhydrolase_2"/>
    <property type="match status" value="1"/>
</dbReference>
<organism evidence="4 5">
    <name type="scientific">Chitinophaga silvisoli</name>
    <dbReference type="NCBI Taxonomy" id="2291814"/>
    <lineage>
        <taxon>Bacteria</taxon>
        <taxon>Pseudomonadati</taxon>
        <taxon>Bacteroidota</taxon>
        <taxon>Chitinophagia</taxon>
        <taxon>Chitinophagales</taxon>
        <taxon>Chitinophagaceae</taxon>
        <taxon>Chitinophaga</taxon>
    </lineage>
</organism>
<evidence type="ECO:0000256" key="1">
    <source>
        <dbReference type="ARBA" id="ARBA00006499"/>
    </source>
</evidence>
<dbReference type="GO" id="GO:0016787">
    <property type="term" value="F:hydrolase activity"/>
    <property type="evidence" value="ECO:0007669"/>
    <property type="project" value="UniProtKB-KW"/>
</dbReference>
<dbReference type="InterPro" id="IPR050565">
    <property type="entry name" value="LYPA1-2/EST-like"/>
</dbReference>
<accession>A0A3E1NU10</accession>
<keyword evidence="5" id="KW-1185">Reference proteome</keyword>
<dbReference type="Proteomes" id="UP000261174">
    <property type="component" value="Unassembled WGS sequence"/>
</dbReference>
<evidence type="ECO:0000313" key="4">
    <source>
        <dbReference type="EMBL" id="RFM31397.1"/>
    </source>
</evidence>
<protein>
    <submittedName>
        <fullName evidence="4">Esterase</fullName>
    </submittedName>
</protein>
<evidence type="ECO:0000259" key="3">
    <source>
        <dbReference type="Pfam" id="PF02230"/>
    </source>
</evidence>
<dbReference type="PANTHER" id="PTHR10655">
    <property type="entry name" value="LYSOPHOSPHOLIPASE-RELATED"/>
    <property type="match status" value="1"/>
</dbReference>
<comment type="caution">
    <text evidence="4">The sequence shown here is derived from an EMBL/GenBank/DDBJ whole genome shotgun (WGS) entry which is preliminary data.</text>
</comment>
<keyword evidence="2" id="KW-0378">Hydrolase</keyword>
<feature type="domain" description="Phospholipase/carboxylesterase/thioesterase" evidence="3">
    <location>
        <begin position="31"/>
        <end position="223"/>
    </location>
</feature>
<reference evidence="4 5" key="1">
    <citation type="submission" date="2018-08" db="EMBL/GenBank/DDBJ databases">
        <title>Chitinophaga sp. K20C18050901, a novel bacterium isolated from forest soil.</title>
        <authorList>
            <person name="Wang C."/>
        </authorList>
    </citation>
    <scope>NUCLEOTIDE SEQUENCE [LARGE SCALE GENOMIC DNA]</scope>
    <source>
        <strain evidence="4 5">K20C18050901</strain>
    </source>
</reference>